<feature type="domain" description="F-box/LRR-repeat protein 15/At3g58940/PEG3-like LRR" evidence="2">
    <location>
        <begin position="4"/>
        <end position="93"/>
    </location>
</feature>
<accession>A0A3L6PGD1</accession>
<comment type="caution">
    <text evidence="3">The sequence shown here is derived from an EMBL/GenBank/DDBJ whole genome shotgun (WGS) entry which is preliminary data.</text>
</comment>
<evidence type="ECO:0000313" key="4">
    <source>
        <dbReference type="Proteomes" id="UP000275267"/>
    </source>
</evidence>
<feature type="region of interest" description="Disordered" evidence="1">
    <location>
        <begin position="108"/>
        <end position="174"/>
    </location>
</feature>
<dbReference type="InterPro" id="IPR055411">
    <property type="entry name" value="LRR_FXL15/At3g58940/PEG3-like"/>
</dbReference>
<dbReference type="Pfam" id="PF24758">
    <property type="entry name" value="LRR_At5g56370"/>
    <property type="match status" value="1"/>
</dbReference>
<dbReference type="EMBL" id="PQIB02000018">
    <property type="protein sequence ID" value="RLM55431.1"/>
    <property type="molecule type" value="Genomic_DNA"/>
</dbReference>
<gene>
    <name evidence="3" type="ORF">C2845_PM10G06530</name>
</gene>
<dbReference type="AlphaFoldDB" id="A0A3L6PGD1"/>
<evidence type="ECO:0000259" key="2">
    <source>
        <dbReference type="Pfam" id="PF24758"/>
    </source>
</evidence>
<reference evidence="4" key="1">
    <citation type="journal article" date="2019" name="Nat. Commun.">
        <title>The genome of broomcorn millet.</title>
        <authorList>
            <person name="Zou C."/>
            <person name="Miki D."/>
            <person name="Li D."/>
            <person name="Tang Q."/>
            <person name="Xiao L."/>
            <person name="Rajput S."/>
            <person name="Deng P."/>
            <person name="Jia W."/>
            <person name="Huang R."/>
            <person name="Zhang M."/>
            <person name="Sun Y."/>
            <person name="Hu J."/>
            <person name="Fu X."/>
            <person name="Schnable P.S."/>
            <person name="Li F."/>
            <person name="Zhang H."/>
            <person name="Feng B."/>
            <person name="Zhu X."/>
            <person name="Liu R."/>
            <person name="Schnable J.C."/>
            <person name="Zhu J.-K."/>
            <person name="Zhang H."/>
        </authorList>
    </citation>
    <scope>NUCLEOTIDE SEQUENCE [LARGE SCALE GENOMIC DNA]</scope>
</reference>
<name>A0A3L6PGD1_PANMI</name>
<evidence type="ECO:0000313" key="3">
    <source>
        <dbReference type="EMBL" id="RLM55431.1"/>
    </source>
</evidence>
<protein>
    <recommendedName>
        <fullName evidence="2">F-box/LRR-repeat protein 15/At3g58940/PEG3-like LRR domain-containing protein</fullName>
    </recommendedName>
</protein>
<keyword evidence="4" id="KW-1185">Reference proteome</keyword>
<proteinExistence type="predicted"/>
<feature type="compositionally biased region" description="Pro residues" evidence="1">
    <location>
        <begin position="125"/>
        <end position="136"/>
    </location>
</feature>
<sequence length="174" mass="18643">MVETLYFPQLGQLGLLVLGVRISDGALLHNIITGCPHLEYLLLNGCSGFQLSIAHGSTLLGALEVFVKTLGEWELLIEDAPSSLESLLQLGRPGCLDVSEHKRQVQSLAQKVPTRDNSGRDGGIRPPPIAMRPYPGPDSTAIGGGHRHQHPLWREEGGGSGDCQRVDPATAPTQ</sequence>
<evidence type="ECO:0000256" key="1">
    <source>
        <dbReference type="SAM" id="MobiDB-lite"/>
    </source>
</evidence>
<organism evidence="3 4">
    <name type="scientific">Panicum miliaceum</name>
    <name type="common">Proso millet</name>
    <name type="synonym">Broomcorn millet</name>
    <dbReference type="NCBI Taxonomy" id="4540"/>
    <lineage>
        <taxon>Eukaryota</taxon>
        <taxon>Viridiplantae</taxon>
        <taxon>Streptophyta</taxon>
        <taxon>Embryophyta</taxon>
        <taxon>Tracheophyta</taxon>
        <taxon>Spermatophyta</taxon>
        <taxon>Magnoliopsida</taxon>
        <taxon>Liliopsida</taxon>
        <taxon>Poales</taxon>
        <taxon>Poaceae</taxon>
        <taxon>PACMAD clade</taxon>
        <taxon>Panicoideae</taxon>
        <taxon>Panicodae</taxon>
        <taxon>Paniceae</taxon>
        <taxon>Panicinae</taxon>
        <taxon>Panicum</taxon>
        <taxon>Panicum sect. Panicum</taxon>
    </lineage>
</organism>
<dbReference type="Proteomes" id="UP000275267">
    <property type="component" value="Unassembled WGS sequence"/>
</dbReference>
<feature type="compositionally biased region" description="Basic and acidic residues" evidence="1">
    <location>
        <begin position="113"/>
        <end position="123"/>
    </location>
</feature>